<feature type="chain" id="PRO_5031430471" description="Copper chaperone PCu(A)C" evidence="2">
    <location>
        <begin position="24"/>
        <end position="179"/>
    </location>
</feature>
<dbReference type="Proteomes" id="UP000571950">
    <property type="component" value="Unassembled WGS sequence"/>
</dbReference>
<evidence type="ECO:0000256" key="1">
    <source>
        <dbReference type="SAM" id="MobiDB-lite"/>
    </source>
</evidence>
<dbReference type="AlphaFoldDB" id="A0A7W6FRI2"/>
<evidence type="ECO:0000256" key="2">
    <source>
        <dbReference type="SAM" id="SignalP"/>
    </source>
</evidence>
<comment type="caution">
    <text evidence="3">The sequence shown here is derived from an EMBL/GenBank/DDBJ whole genome shotgun (WGS) entry which is preliminary data.</text>
</comment>
<sequence length="179" mass="18755">MYFSRFATALTVLAAPLALTACADPAPLYVDRAWVQLNPNGEGPAAGYFTVHGGEEAVKLLRVSSEAAQRIEMHESISKDGMMTMQPVESVDIPAKGEVKFAPGGKHLMIFNVNPAIVESGKLTMVMMFSNGDRLIVDAPIQKGGNATGGQQAMGGMHDSAAKESAAKEGDAGGEHASH</sequence>
<dbReference type="Gene3D" id="2.60.40.1890">
    <property type="entry name" value="PCu(A)C copper chaperone"/>
    <property type="match status" value="1"/>
</dbReference>
<dbReference type="PROSITE" id="PS51257">
    <property type="entry name" value="PROKAR_LIPOPROTEIN"/>
    <property type="match status" value="1"/>
</dbReference>
<dbReference type="EMBL" id="JACIDT010000014">
    <property type="protein sequence ID" value="MBB3927732.1"/>
    <property type="molecule type" value="Genomic_DNA"/>
</dbReference>
<keyword evidence="4" id="KW-1185">Reference proteome</keyword>
<name>A0A7W6FRI2_9SPHN</name>
<dbReference type="Pfam" id="PF04314">
    <property type="entry name" value="PCuAC"/>
    <property type="match status" value="1"/>
</dbReference>
<dbReference type="InterPro" id="IPR036182">
    <property type="entry name" value="PCuAC_sf"/>
</dbReference>
<evidence type="ECO:0000313" key="3">
    <source>
        <dbReference type="EMBL" id="MBB3927732.1"/>
    </source>
</evidence>
<dbReference type="InterPro" id="IPR007410">
    <property type="entry name" value="LpqE-like"/>
</dbReference>
<accession>A0A7W6FRI2</accession>
<evidence type="ECO:0000313" key="4">
    <source>
        <dbReference type="Proteomes" id="UP000571950"/>
    </source>
</evidence>
<evidence type="ECO:0008006" key="5">
    <source>
        <dbReference type="Google" id="ProtNLM"/>
    </source>
</evidence>
<keyword evidence="2" id="KW-0732">Signal</keyword>
<feature type="region of interest" description="Disordered" evidence="1">
    <location>
        <begin position="146"/>
        <end position="179"/>
    </location>
</feature>
<dbReference type="RefSeq" id="WP_188073189.1">
    <property type="nucleotide sequence ID" value="NZ_BSPS01000046.1"/>
</dbReference>
<dbReference type="PANTHER" id="PTHR36302">
    <property type="entry name" value="BLR7088 PROTEIN"/>
    <property type="match status" value="1"/>
</dbReference>
<dbReference type="PANTHER" id="PTHR36302:SF1">
    <property type="entry name" value="COPPER CHAPERONE PCU(A)C"/>
    <property type="match status" value="1"/>
</dbReference>
<dbReference type="SUPFAM" id="SSF110087">
    <property type="entry name" value="DR1885-like metal-binding protein"/>
    <property type="match status" value="1"/>
</dbReference>
<reference evidence="3 4" key="1">
    <citation type="submission" date="2020-08" db="EMBL/GenBank/DDBJ databases">
        <title>Genomic Encyclopedia of Type Strains, Phase IV (KMG-IV): sequencing the most valuable type-strain genomes for metagenomic binning, comparative biology and taxonomic classification.</title>
        <authorList>
            <person name="Goeker M."/>
        </authorList>
    </citation>
    <scope>NUCLEOTIDE SEQUENCE [LARGE SCALE GENOMIC DNA]</scope>
    <source>
        <strain evidence="3 4">DSM 26189</strain>
    </source>
</reference>
<proteinExistence type="predicted"/>
<gene>
    <name evidence="3" type="ORF">GGR43_003465</name>
</gene>
<feature type="signal peptide" evidence="2">
    <location>
        <begin position="1"/>
        <end position="23"/>
    </location>
</feature>
<dbReference type="InterPro" id="IPR058248">
    <property type="entry name" value="Lxx211020-like"/>
</dbReference>
<feature type="compositionally biased region" description="Basic and acidic residues" evidence="1">
    <location>
        <begin position="160"/>
        <end position="179"/>
    </location>
</feature>
<protein>
    <recommendedName>
        <fullName evidence="5">Copper chaperone PCu(A)C</fullName>
    </recommendedName>
</protein>
<organism evidence="3 4">
    <name type="scientific">Sphingobium jiangsuense</name>
    <dbReference type="NCBI Taxonomy" id="870476"/>
    <lineage>
        <taxon>Bacteria</taxon>
        <taxon>Pseudomonadati</taxon>
        <taxon>Pseudomonadota</taxon>
        <taxon>Alphaproteobacteria</taxon>
        <taxon>Sphingomonadales</taxon>
        <taxon>Sphingomonadaceae</taxon>
        <taxon>Sphingobium</taxon>
    </lineage>
</organism>